<dbReference type="GO" id="GO:0016787">
    <property type="term" value="F:hydrolase activity"/>
    <property type="evidence" value="ECO:0007669"/>
    <property type="project" value="UniProtKB-KW"/>
</dbReference>
<dbReference type="InterPro" id="IPR050955">
    <property type="entry name" value="Plant_Biomass_Hydrol_Est"/>
</dbReference>
<gene>
    <name evidence="3" type="ORF">ABB55_01015</name>
</gene>
<accession>A0A0P6W9D4</accession>
<evidence type="ECO:0000256" key="2">
    <source>
        <dbReference type="ARBA" id="ARBA00022801"/>
    </source>
</evidence>
<dbReference type="Gene3D" id="3.40.50.1820">
    <property type="entry name" value="alpha/beta hydrolase"/>
    <property type="match status" value="1"/>
</dbReference>
<reference evidence="3 4" key="1">
    <citation type="submission" date="2015-09" db="EMBL/GenBank/DDBJ databases">
        <authorList>
            <person name="Jackson K.R."/>
            <person name="Lunt B.L."/>
            <person name="Fisher J.N.B."/>
            <person name="Gardner A.V."/>
            <person name="Bailey M.E."/>
            <person name="Deus L.M."/>
            <person name="Earl A.S."/>
            <person name="Gibby P.D."/>
            <person name="Hartmann K.A."/>
            <person name="Liu J.E."/>
            <person name="Manci A.M."/>
            <person name="Nielsen D.A."/>
            <person name="Solomon M.B."/>
            <person name="Breakwell D.P."/>
            <person name="Burnett S.H."/>
            <person name="Grose J.H."/>
        </authorList>
    </citation>
    <scope>NUCLEOTIDE SEQUENCE [LARGE SCALE GENOMIC DNA]</scope>
    <source>
        <strain evidence="3 4">16</strain>
    </source>
</reference>
<proteinExistence type="predicted"/>
<evidence type="ECO:0000256" key="1">
    <source>
        <dbReference type="ARBA" id="ARBA00022729"/>
    </source>
</evidence>
<evidence type="ECO:0008006" key="5">
    <source>
        <dbReference type="Google" id="ProtNLM"/>
    </source>
</evidence>
<organism evidence="3 4">
    <name type="scientific">Prosthecodimorpha hirschii</name>
    <dbReference type="NCBI Taxonomy" id="665126"/>
    <lineage>
        <taxon>Bacteria</taxon>
        <taxon>Pseudomonadati</taxon>
        <taxon>Pseudomonadota</taxon>
        <taxon>Alphaproteobacteria</taxon>
        <taxon>Hyphomicrobiales</taxon>
        <taxon>Ancalomicrobiaceae</taxon>
        <taxon>Prosthecodimorpha</taxon>
    </lineage>
</organism>
<reference evidence="3 4" key="2">
    <citation type="submission" date="2015-10" db="EMBL/GenBank/DDBJ databases">
        <title>Draft Genome Sequence of Prosthecomicrobium hirschii ATCC 27832.</title>
        <authorList>
            <person name="Daniel J."/>
            <person name="Givan S.A."/>
            <person name="Brun Y.V."/>
            <person name="Brown P.J."/>
        </authorList>
    </citation>
    <scope>NUCLEOTIDE SEQUENCE [LARGE SCALE GENOMIC DNA]</scope>
    <source>
        <strain evidence="3 4">16</strain>
    </source>
</reference>
<name>A0A0P6W9D4_9HYPH</name>
<keyword evidence="1" id="KW-0732">Signal</keyword>
<dbReference type="RefSeq" id="WP_054357141.1">
    <property type="nucleotide sequence ID" value="NZ_LJYW01000001.1"/>
</dbReference>
<dbReference type="InterPro" id="IPR029058">
    <property type="entry name" value="AB_hydrolase_fold"/>
</dbReference>
<comment type="caution">
    <text evidence="3">The sequence shown here is derived from an EMBL/GenBank/DDBJ whole genome shotgun (WGS) entry which is preliminary data.</text>
</comment>
<dbReference type="InterPro" id="IPR010126">
    <property type="entry name" value="Esterase_phb"/>
</dbReference>
<dbReference type="NCBIfam" id="TIGR01840">
    <property type="entry name" value="esterase_phb"/>
    <property type="match status" value="1"/>
</dbReference>
<dbReference type="Pfam" id="PF10503">
    <property type="entry name" value="Esterase_PHB"/>
    <property type="match status" value="1"/>
</dbReference>
<dbReference type="STRING" id="665126.ABB55_01015"/>
<protein>
    <recommendedName>
        <fullName evidence="5">Esterase</fullName>
    </recommendedName>
</protein>
<dbReference type="PANTHER" id="PTHR43037">
    <property type="entry name" value="UNNAMED PRODUCT-RELATED"/>
    <property type="match status" value="1"/>
</dbReference>
<keyword evidence="4" id="KW-1185">Reference proteome</keyword>
<dbReference type="PANTHER" id="PTHR43037:SF1">
    <property type="entry name" value="BLL1128 PROTEIN"/>
    <property type="match status" value="1"/>
</dbReference>
<sequence length="360" mass="38350">MTISFEPRSDNGLADGASLAGFFSGSGFAGAARLTEIEDFGANPGRLTMLCHVPQDVAGPMPLVVVLHGCQQTASIYDRGAGWAAMGDRHGFAVLYAEQQRRNNPHLCFDWYLRNHSSRDRGQPASIREMIDRMVADHPIDRTRIFVTGLSAGGAMASILLATYPEVFAGGAILAGLPYRAATTLRGGVDAMTRGTGRSHAALADAVREATDHAGPWPRISVWHGTADDTVAPANAEEIAGQWLALRGLDRTAPTHDRHDRSGRHVVWSDGSDRPVVELRLLDGLGHGAPVRAGAATWPMPFFLPAAVSSTEEIANFFGLLPEAAARPTPALAAIDDKGGFGAWIASHLGSLLDRLRLRG</sequence>
<dbReference type="AlphaFoldDB" id="A0A0P6W9D4"/>
<evidence type="ECO:0000313" key="4">
    <source>
        <dbReference type="Proteomes" id="UP000048984"/>
    </source>
</evidence>
<dbReference type="Proteomes" id="UP000048984">
    <property type="component" value="Unassembled WGS sequence"/>
</dbReference>
<keyword evidence="2" id="KW-0378">Hydrolase</keyword>
<dbReference type="SUPFAM" id="SSF53474">
    <property type="entry name" value="alpha/beta-Hydrolases"/>
    <property type="match status" value="2"/>
</dbReference>
<dbReference type="GO" id="GO:0005576">
    <property type="term" value="C:extracellular region"/>
    <property type="evidence" value="ECO:0007669"/>
    <property type="project" value="InterPro"/>
</dbReference>
<dbReference type="EMBL" id="LJYW01000001">
    <property type="protein sequence ID" value="KPL50978.1"/>
    <property type="molecule type" value="Genomic_DNA"/>
</dbReference>
<evidence type="ECO:0000313" key="3">
    <source>
        <dbReference type="EMBL" id="KPL50978.1"/>
    </source>
</evidence>